<proteinExistence type="predicted"/>
<accession>A0A6P5KAA2</accession>
<dbReference type="AlphaFoldDB" id="A0A6P5KAA2"/>
<dbReference type="Proteomes" id="UP000515140">
    <property type="component" value="Unplaced"/>
</dbReference>
<dbReference type="RefSeq" id="XP_020841506.1">
    <property type="nucleotide sequence ID" value="XM_020985847.1"/>
</dbReference>
<dbReference type="PANTHER" id="PTHR13071">
    <property type="entry name" value="MITOCHONDRIAL 28S RIBOSOMAL PROTEIN S22"/>
    <property type="match status" value="1"/>
</dbReference>
<dbReference type="CTD" id="56945"/>
<protein>
    <submittedName>
        <fullName evidence="2">28S ribosomal protein S22, mitochondrial</fullName>
    </submittedName>
</protein>
<dbReference type="InterPro" id="IPR019374">
    <property type="entry name" value="Ribosomal_mS22"/>
</dbReference>
<dbReference type="GeneID" id="110208046"/>
<reference evidence="2" key="1">
    <citation type="submission" date="2025-08" db="UniProtKB">
        <authorList>
            <consortium name="RefSeq"/>
        </authorList>
    </citation>
    <scope>IDENTIFICATION</scope>
    <source>
        <tissue evidence="2">Spleen</tissue>
    </source>
</reference>
<dbReference type="PANTHER" id="PTHR13071:SF4">
    <property type="entry name" value="SMALL RIBOSOMAL SUBUNIT PROTEIN MS22"/>
    <property type="match status" value="1"/>
</dbReference>
<evidence type="ECO:0000313" key="1">
    <source>
        <dbReference type="Proteomes" id="UP000515140"/>
    </source>
</evidence>
<organism evidence="1 2">
    <name type="scientific">Phascolarctos cinereus</name>
    <name type="common">Koala</name>
    <dbReference type="NCBI Taxonomy" id="38626"/>
    <lineage>
        <taxon>Eukaryota</taxon>
        <taxon>Metazoa</taxon>
        <taxon>Chordata</taxon>
        <taxon>Craniata</taxon>
        <taxon>Vertebrata</taxon>
        <taxon>Euteleostomi</taxon>
        <taxon>Mammalia</taxon>
        <taxon>Metatheria</taxon>
        <taxon>Diprotodontia</taxon>
        <taxon>Phascolarctidae</taxon>
        <taxon>Phascolarctos</taxon>
    </lineage>
</organism>
<keyword evidence="2" id="KW-0687">Ribonucleoprotein</keyword>
<dbReference type="Pfam" id="PF10245">
    <property type="entry name" value="MRP-S22"/>
    <property type="match status" value="1"/>
</dbReference>
<gene>
    <name evidence="2" type="primary">MRPS22</name>
</gene>
<keyword evidence="1" id="KW-1185">Reference proteome</keyword>
<keyword evidence="2" id="KW-0689">Ribosomal protein</keyword>
<dbReference type="GO" id="GO:0003735">
    <property type="term" value="F:structural constituent of ribosome"/>
    <property type="evidence" value="ECO:0007669"/>
    <property type="project" value="TreeGrafter"/>
</dbReference>
<dbReference type="InParanoid" id="A0A6P5KAA2"/>
<sequence>MPDFDLGQEMKGRLSNQKKWLRPAYGGYQDAGDLGVLRIQGDVLFPFARLVALFQYTASLMRTAVLLAKEPNVDYVVDCITFWITHATGLLLRDSGSRSLSLPGQMPGEVMAAFRVQVSLRLCRAVSQGAGLLGVRPAAQARLPLPLSLGACGAGPSCRRASSEANSDCLETKKPEFTDEEVQNILTKMTGLDLQKVFKPIKQQLKPPTYKLMTEAQLEEATRNATEAAKKRLKMPPVLKEREPINDVLADDKILEGTETAKYVFTDLTLSIPHRERFIVVREPNGILRKASWEERDRMIQIFFPKEGRKIFPPLIFQENNLLTLFSQHRHEDVLNLCVAQFEPDSADYIKIHHQTYEDIEKHGKYDILRSTRHFGGMVWYLVNKKKIDGLLIDQIQRDLMDDATSLVILYHMLHPYGHSAKQAKEQRAEGLDLIKVFAKTEAQKGGYIELTLQAYQEALSSHSAAS</sequence>
<dbReference type="FunCoup" id="A0A6P5KAA2">
    <property type="interactions" value="1710"/>
</dbReference>
<evidence type="ECO:0000313" key="2">
    <source>
        <dbReference type="RefSeq" id="XP_020841506.1"/>
    </source>
</evidence>
<dbReference type="KEGG" id="pcw:110208046"/>
<name>A0A6P5KAA2_PHACI</name>
<dbReference type="GO" id="GO:0005763">
    <property type="term" value="C:mitochondrial small ribosomal subunit"/>
    <property type="evidence" value="ECO:0007669"/>
    <property type="project" value="TreeGrafter"/>
</dbReference>